<name>A0ABU2RIZ0_9ACTN</name>
<dbReference type="Gene3D" id="3.40.50.1240">
    <property type="entry name" value="Phosphoglycerate mutase-like"/>
    <property type="match status" value="1"/>
</dbReference>
<dbReference type="InterPro" id="IPR029033">
    <property type="entry name" value="His_PPase_superfam"/>
</dbReference>
<dbReference type="EC" id="3.1.3.-" evidence="2"/>
<organism evidence="2 3">
    <name type="scientific">Streptomyces salyersiae</name>
    <dbReference type="NCBI Taxonomy" id="3075530"/>
    <lineage>
        <taxon>Bacteria</taxon>
        <taxon>Bacillati</taxon>
        <taxon>Actinomycetota</taxon>
        <taxon>Actinomycetes</taxon>
        <taxon>Kitasatosporales</taxon>
        <taxon>Streptomycetaceae</taxon>
        <taxon>Streptomyces</taxon>
    </lineage>
</organism>
<evidence type="ECO:0000313" key="3">
    <source>
        <dbReference type="Proteomes" id="UP001183777"/>
    </source>
</evidence>
<dbReference type="InterPro" id="IPR051021">
    <property type="entry name" value="Mito_Ser/Thr_phosphatase"/>
</dbReference>
<protein>
    <submittedName>
        <fullName evidence="2">Histidine phosphatase family protein</fullName>
        <ecNumber evidence="2">3.1.3.-</ecNumber>
    </submittedName>
</protein>
<dbReference type="InterPro" id="IPR013078">
    <property type="entry name" value="His_Pase_superF_clade-1"/>
</dbReference>
<comment type="caution">
    <text evidence="2">The sequence shown here is derived from an EMBL/GenBank/DDBJ whole genome shotgun (WGS) entry which is preliminary data.</text>
</comment>
<dbReference type="GO" id="GO:0016787">
    <property type="term" value="F:hydrolase activity"/>
    <property type="evidence" value="ECO:0007669"/>
    <property type="project" value="UniProtKB-KW"/>
</dbReference>
<gene>
    <name evidence="2" type="ORF">RM649_13205</name>
</gene>
<proteinExistence type="predicted"/>
<dbReference type="EMBL" id="JAVREX010000004">
    <property type="protein sequence ID" value="MDT0428601.1"/>
    <property type="molecule type" value="Genomic_DNA"/>
</dbReference>
<evidence type="ECO:0000256" key="1">
    <source>
        <dbReference type="ARBA" id="ARBA00022801"/>
    </source>
</evidence>
<dbReference type="Pfam" id="PF00300">
    <property type="entry name" value="His_Phos_1"/>
    <property type="match status" value="1"/>
</dbReference>
<dbReference type="PANTHER" id="PTHR20935:SF0">
    <property type="entry name" value="SERINE_THREONINE-PROTEIN PHOSPHATASE PGAM5, MITOCHONDRIAL"/>
    <property type="match status" value="1"/>
</dbReference>
<dbReference type="RefSeq" id="WP_311656361.1">
    <property type="nucleotide sequence ID" value="NZ_JAVREX010000004.1"/>
</dbReference>
<dbReference type="CDD" id="cd07067">
    <property type="entry name" value="HP_PGM_like"/>
    <property type="match status" value="1"/>
</dbReference>
<dbReference type="PANTHER" id="PTHR20935">
    <property type="entry name" value="PHOSPHOGLYCERATE MUTASE-RELATED"/>
    <property type="match status" value="1"/>
</dbReference>
<reference evidence="3" key="1">
    <citation type="submission" date="2023-07" db="EMBL/GenBank/DDBJ databases">
        <title>30 novel species of actinomycetes from the DSMZ collection.</title>
        <authorList>
            <person name="Nouioui I."/>
        </authorList>
    </citation>
    <scope>NUCLEOTIDE SEQUENCE [LARGE SCALE GENOMIC DNA]</scope>
    <source>
        <strain evidence="3">DSM 41770</strain>
    </source>
</reference>
<sequence>MFRPLDVHPFTCAKARTNREAEGRTVTEKAATRYLYVARHAEASPDESGLTERGRRQAVLLGERLRGTPLTAVHHGPLPRAAQTAELIGAQLDGVPLHVSEEAGDYVPYVPGREELPGHSADRLLGFLEQFPAEETARGPELTRAATDRFTGPVDGDEPRHELVVTHAFVAAWIVRDALDAPPWRWMGLNHANAALTVIRYSPGRPAALMTVNDMGHLPPELHWTGFPPELRI</sequence>
<accession>A0ABU2RIZ0</accession>
<keyword evidence="3" id="KW-1185">Reference proteome</keyword>
<keyword evidence="1 2" id="KW-0378">Hydrolase</keyword>
<dbReference type="SUPFAM" id="SSF53254">
    <property type="entry name" value="Phosphoglycerate mutase-like"/>
    <property type="match status" value="1"/>
</dbReference>
<evidence type="ECO:0000313" key="2">
    <source>
        <dbReference type="EMBL" id="MDT0428601.1"/>
    </source>
</evidence>
<dbReference type="Proteomes" id="UP001183777">
    <property type="component" value="Unassembled WGS sequence"/>
</dbReference>